<feature type="compositionally biased region" description="Basic residues" evidence="1">
    <location>
        <begin position="1"/>
        <end position="11"/>
    </location>
</feature>
<dbReference type="AlphaFoldDB" id="A0A9N8ELK7"/>
<keyword evidence="3" id="KW-1185">Reference proteome</keyword>
<evidence type="ECO:0000256" key="1">
    <source>
        <dbReference type="SAM" id="MobiDB-lite"/>
    </source>
</evidence>
<feature type="compositionally biased region" description="Polar residues" evidence="1">
    <location>
        <begin position="122"/>
        <end position="132"/>
    </location>
</feature>
<reference evidence="2" key="1">
    <citation type="submission" date="2020-06" db="EMBL/GenBank/DDBJ databases">
        <authorList>
            <consortium name="Plant Systems Biology data submission"/>
        </authorList>
    </citation>
    <scope>NUCLEOTIDE SEQUENCE</scope>
    <source>
        <strain evidence="2">D6</strain>
    </source>
</reference>
<feature type="region of interest" description="Disordered" evidence="1">
    <location>
        <begin position="79"/>
        <end position="141"/>
    </location>
</feature>
<sequence length="174" mass="19473">MMLFKKSRKQSKQVGALEAIDKKSTESSQKQGRRGSFWKQKDANSCQYLDDCEEIDPNECSQQGSSKLVLFRVTEVKGKTQGQAKIFGKGSKPQRAEQGLVIDTSHSTDQDDSSASTAKTTNRSCWFNTPQNGRFAEEEEIPRTISLVTSPKKKKKKQKKSILSFIRVSSETTA</sequence>
<dbReference type="Proteomes" id="UP001153069">
    <property type="component" value="Unassembled WGS sequence"/>
</dbReference>
<evidence type="ECO:0000313" key="3">
    <source>
        <dbReference type="Proteomes" id="UP001153069"/>
    </source>
</evidence>
<evidence type="ECO:0000313" key="2">
    <source>
        <dbReference type="EMBL" id="CAB9521164.1"/>
    </source>
</evidence>
<protein>
    <submittedName>
        <fullName evidence="2">Uncharacterized protein</fullName>
    </submittedName>
</protein>
<organism evidence="2 3">
    <name type="scientific">Seminavis robusta</name>
    <dbReference type="NCBI Taxonomy" id="568900"/>
    <lineage>
        <taxon>Eukaryota</taxon>
        <taxon>Sar</taxon>
        <taxon>Stramenopiles</taxon>
        <taxon>Ochrophyta</taxon>
        <taxon>Bacillariophyta</taxon>
        <taxon>Bacillariophyceae</taxon>
        <taxon>Bacillariophycidae</taxon>
        <taxon>Naviculales</taxon>
        <taxon>Naviculaceae</taxon>
        <taxon>Seminavis</taxon>
    </lineage>
</organism>
<accession>A0A9N8ELK7</accession>
<gene>
    <name evidence="2" type="ORF">SEMRO_1170_G248680.1</name>
</gene>
<feature type="compositionally biased region" description="Low complexity" evidence="1">
    <location>
        <begin position="103"/>
        <end position="121"/>
    </location>
</feature>
<comment type="caution">
    <text evidence="2">The sequence shown here is derived from an EMBL/GenBank/DDBJ whole genome shotgun (WGS) entry which is preliminary data.</text>
</comment>
<dbReference type="EMBL" id="CAICTM010001168">
    <property type="protein sequence ID" value="CAB9521164.1"/>
    <property type="molecule type" value="Genomic_DNA"/>
</dbReference>
<proteinExistence type="predicted"/>
<feature type="region of interest" description="Disordered" evidence="1">
    <location>
        <begin position="1"/>
        <end position="41"/>
    </location>
</feature>
<name>A0A9N8ELK7_9STRA</name>